<accession>A0A5C8KYB6</accession>
<sequence length="309" mass="34716">MFSLGALVLGLVGVPGASAAGEEGHQALRVDGFHSSDADGAELTRFGLGWDFQRRDREHWVGAKVEQARFVAPGWSHEEQRVYFQAAGTLGSGDIDDDTWRWRVSPGTNGDRLLGSAAMNTEGPRRRELFIERELLETRQGVEREQVVTFLGAAIDQPLGERASVTGLAGWQDFDDGNRRVHLRANGVLSVWREQGLSLQLRTRYHRNSEPNLGDYFSPAWYVDVIPAVGWRRFVSGHQFNAVAGVGRQRTAAEDSRRARLLQAGYESPRWRDSWVRINVGYSDTPVSTSAQRDRYSYRFIMFEGVIAF</sequence>
<reference evidence="2 3" key="1">
    <citation type="submission" date="2019-08" db="EMBL/GenBank/DDBJ databases">
        <authorList>
            <person name="Karlyshev A.V."/>
        </authorList>
    </citation>
    <scope>NUCLEOTIDE SEQUENCE [LARGE SCALE GENOMIC DNA]</scope>
    <source>
        <strain evidence="2 3">Alg18-2.2</strain>
    </source>
</reference>
<comment type="caution">
    <text evidence="2">The sequence shown here is derived from an EMBL/GenBank/DDBJ whole genome shotgun (WGS) entry which is preliminary data.</text>
</comment>
<proteinExistence type="predicted"/>
<organism evidence="2 3">
    <name type="scientific">Alkalisalibacterium limincola</name>
    <dbReference type="NCBI Taxonomy" id="2699169"/>
    <lineage>
        <taxon>Bacteria</taxon>
        <taxon>Pseudomonadati</taxon>
        <taxon>Pseudomonadota</taxon>
        <taxon>Gammaproteobacteria</taxon>
        <taxon>Lysobacterales</taxon>
        <taxon>Lysobacteraceae</taxon>
        <taxon>Alkalisalibacterium</taxon>
    </lineage>
</organism>
<feature type="chain" id="PRO_5023034667" description="DUF2490 domain-containing protein" evidence="1">
    <location>
        <begin position="20"/>
        <end position="309"/>
    </location>
</feature>
<gene>
    <name evidence="2" type="ORF">FU658_01505</name>
</gene>
<evidence type="ECO:0000313" key="2">
    <source>
        <dbReference type="EMBL" id="TXK65807.1"/>
    </source>
</evidence>
<dbReference type="Proteomes" id="UP000321248">
    <property type="component" value="Unassembled WGS sequence"/>
</dbReference>
<evidence type="ECO:0000256" key="1">
    <source>
        <dbReference type="SAM" id="SignalP"/>
    </source>
</evidence>
<dbReference type="AlphaFoldDB" id="A0A5C8KYB6"/>
<dbReference type="OrthoDB" id="6675128at2"/>
<keyword evidence="1" id="KW-0732">Signal</keyword>
<name>A0A5C8KYB6_9GAMM</name>
<evidence type="ECO:0000313" key="3">
    <source>
        <dbReference type="Proteomes" id="UP000321248"/>
    </source>
</evidence>
<protein>
    <recommendedName>
        <fullName evidence="4">DUF2490 domain-containing protein</fullName>
    </recommendedName>
</protein>
<keyword evidence="3" id="KW-1185">Reference proteome</keyword>
<dbReference type="RefSeq" id="WP_147890480.1">
    <property type="nucleotide sequence ID" value="NZ_VRTS01000001.1"/>
</dbReference>
<evidence type="ECO:0008006" key="4">
    <source>
        <dbReference type="Google" id="ProtNLM"/>
    </source>
</evidence>
<dbReference type="EMBL" id="VRTS01000001">
    <property type="protein sequence ID" value="TXK65807.1"/>
    <property type="molecule type" value="Genomic_DNA"/>
</dbReference>
<feature type="signal peptide" evidence="1">
    <location>
        <begin position="1"/>
        <end position="19"/>
    </location>
</feature>